<dbReference type="EMBL" id="JABEZV010000007">
    <property type="protein sequence ID" value="MBA0715940.1"/>
    <property type="molecule type" value="Genomic_DNA"/>
</dbReference>
<dbReference type="AlphaFoldDB" id="A0A7J8ZW96"/>
<evidence type="ECO:0008006" key="4">
    <source>
        <dbReference type="Google" id="ProtNLM"/>
    </source>
</evidence>
<evidence type="ECO:0000313" key="3">
    <source>
        <dbReference type="Proteomes" id="UP000593574"/>
    </source>
</evidence>
<evidence type="ECO:0000313" key="2">
    <source>
        <dbReference type="EMBL" id="MBA0715940.1"/>
    </source>
</evidence>
<feature type="non-terminal residue" evidence="2">
    <location>
        <position position="88"/>
    </location>
</feature>
<keyword evidence="3" id="KW-1185">Reference proteome</keyword>
<name>A0A7J8ZW96_9ROSI</name>
<accession>A0A7J8ZW96</accession>
<dbReference type="Proteomes" id="UP000593574">
    <property type="component" value="Unassembled WGS sequence"/>
</dbReference>
<reference evidence="2 3" key="1">
    <citation type="journal article" date="2019" name="Genome Biol. Evol.">
        <title>Insights into the evolution of the New World diploid cottons (Gossypium, subgenus Houzingenia) based on genome sequencing.</title>
        <authorList>
            <person name="Grover C.E."/>
            <person name="Arick M.A. 2nd"/>
            <person name="Thrash A."/>
            <person name="Conover J.L."/>
            <person name="Sanders W.S."/>
            <person name="Peterson D.G."/>
            <person name="Frelichowski J.E."/>
            <person name="Scheffler J.A."/>
            <person name="Scheffler B.E."/>
            <person name="Wendel J.F."/>
        </authorList>
    </citation>
    <scope>NUCLEOTIDE SEQUENCE [LARGE SCALE GENOMIC DNA]</scope>
    <source>
        <strain evidence="2">4</strain>
        <tissue evidence="2">Leaf</tissue>
    </source>
</reference>
<protein>
    <recommendedName>
        <fullName evidence="4">RNase H type-1 domain-containing protein</fullName>
    </recommendedName>
</protein>
<evidence type="ECO:0000256" key="1">
    <source>
        <dbReference type="SAM" id="MobiDB-lite"/>
    </source>
</evidence>
<organism evidence="2 3">
    <name type="scientific">Gossypium laxum</name>
    <dbReference type="NCBI Taxonomy" id="34288"/>
    <lineage>
        <taxon>Eukaryota</taxon>
        <taxon>Viridiplantae</taxon>
        <taxon>Streptophyta</taxon>
        <taxon>Embryophyta</taxon>
        <taxon>Tracheophyta</taxon>
        <taxon>Spermatophyta</taxon>
        <taxon>Magnoliopsida</taxon>
        <taxon>eudicotyledons</taxon>
        <taxon>Gunneridae</taxon>
        <taxon>Pentapetalae</taxon>
        <taxon>rosids</taxon>
        <taxon>malvids</taxon>
        <taxon>Malvales</taxon>
        <taxon>Malvaceae</taxon>
        <taxon>Malvoideae</taxon>
        <taxon>Gossypium</taxon>
    </lineage>
</organism>
<sequence>GVLRSDLNFKAPKPLNNGSRAPPPPSLVKVTVDAAVTVLHGLQFAQEMGFLNVVLQSDSRTVEDAPLGVIDLAAFDRRFISRHELLRI</sequence>
<feature type="region of interest" description="Disordered" evidence="1">
    <location>
        <begin position="1"/>
        <end position="24"/>
    </location>
</feature>
<comment type="caution">
    <text evidence="2">The sequence shown here is derived from an EMBL/GenBank/DDBJ whole genome shotgun (WGS) entry which is preliminary data.</text>
</comment>
<proteinExistence type="predicted"/>
<feature type="non-terminal residue" evidence="2">
    <location>
        <position position="1"/>
    </location>
</feature>
<gene>
    <name evidence="2" type="ORF">Golax_014814</name>
</gene>